<dbReference type="AlphaFoldDB" id="A0A0B6XTY4"/>
<name>A0A0B6XTY4_9EUPU</name>
<accession>A0A0B6XTY4</accession>
<evidence type="ECO:0000313" key="1">
    <source>
        <dbReference type="EMBL" id="CEK47354.1"/>
    </source>
</evidence>
<gene>
    <name evidence="1" type="primary">ORF1182</name>
</gene>
<reference evidence="1" key="1">
    <citation type="submission" date="2014-12" db="EMBL/GenBank/DDBJ databases">
        <title>Insight into the proteome of Arion vulgaris.</title>
        <authorList>
            <person name="Aradska J."/>
            <person name="Bulat T."/>
            <person name="Smidak R."/>
            <person name="Sarate P."/>
            <person name="Gangsoo J."/>
            <person name="Sialana F."/>
            <person name="Bilban M."/>
            <person name="Lubec G."/>
        </authorList>
    </citation>
    <scope>NUCLEOTIDE SEQUENCE</scope>
    <source>
        <tissue evidence="1">Skin</tissue>
    </source>
</reference>
<organism evidence="1">
    <name type="scientific">Arion vulgaris</name>
    <dbReference type="NCBI Taxonomy" id="1028688"/>
    <lineage>
        <taxon>Eukaryota</taxon>
        <taxon>Metazoa</taxon>
        <taxon>Spiralia</taxon>
        <taxon>Lophotrochozoa</taxon>
        <taxon>Mollusca</taxon>
        <taxon>Gastropoda</taxon>
        <taxon>Heterobranchia</taxon>
        <taxon>Euthyneura</taxon>
        <taxon>Panpulmonata</taxon>
        <taxon>Eupulmonata</taxon>
        <taxon>Stylommatophora</taxon>
        <taxon>Helicina</taxon>
        <taxon>Arionoidea</taxon>
        <taxon>Arionidae</taxon>
        <taxon>Arion</taxon>
    </lineage>
</organism>
<dbReference type="EMBL" id="HACG01000489">
    <property type="protein sequence ID" value="CEK47354.1"/>
    <property type="molecule type" value="Transcribed_RNA"/>
</dbReference>
<proteinExistence type="predicted"/>
<sequence>LFRSGLTSGWCGVFEEESSEHTIYFLICFPSLHNFTLNKINLFNADLVVI</sequence>
<feature type="non-terminal residue" evidence="1">
    <location>
        <position position="1"/>
    </location>
</feature>
<protein>
    <submittedName>
        <fullName evidence="1">Uncharacterized protein</fullName>
    </submittedName>
</protein>